<proteinExistence type="predicted"/>
<reference evidence="1 2" key="1">
    <citation type="journal article" date="2022" name="Environ. Microbiol. Rep.">
        <title>Eco-phylogenetic analyses reveal divergent evolution of vitamin B12 metabolism in the marine bacterial family 'Psychromonadaceae'.</title>
        <authorList>
            <person name="Jin X."/>
            <person name="Yang Y."/>
            <person name="Cao H."/>
            <person name="Gao B."/>
            <person name="Zhao Z."/>
        </authorList>
    </citation>
    <scope>NUCLEOTIDE SEQUENCE [LARGE SCALE GENOMIC DNA]</scope>
    <source>
        <strain evidence="1 2">MKS20</strain>
    </source>
</reference>
<protein>
    <submittedName>
        <fullName evidence="1">Uncharacterized protein</fullName>
    </submittedName>
</protein>
<organism evidence="1 2">
    <name type="scientific">Motilimonas cestriensis</name>
    <dbReference type="NCBI Taxonomy" id="2742685"/>
    <lineage>
        <taxon>Bacteria</taxon>
        <taxon>Pseudomonadati</taxon>
        <taxon>Pseudomonadota</taxon>
        <taxon>Gammaproteobacteria</taxon>
        <taxon>Alteromonadales</taxon>
        <taxon>Alteromonadales genera incertae sedis</taxon>
        <taxon>Motilimonas</taxon>
    </lineage>
</organism>
<dbReference type="Proteomes" id="UP001201273">
    <property type="component" value="Unassembled WGS sequence"/>
</dbReference>
<sequence length="69" mass="8450">MFKVLFVYPLVAFILLWICSDTKIGASLYKFEDNYVEIHFPRQEWSEEYLFEFVWNAQEIHEDVKQINK</sequence>
<evidence type="ECO:0000313" key="2">
    <source>
        <dbReference type="Proteomes" id="UP001201273"/>
    </source>
</evidence>
<accession>A0ABS8WA06</accession>
<dbReference type="EMBL" id="JAIMJA010000004">
    <property type="protein sequence ID" value="MCE2594230.1"/>
    <property type="molecule type" value="Genomic_DNA"/>
</dbReference>
<comment type="caution">
    <text evidence="1">The sequence shown here is derived from an EMBL/GenBank/DDBJ whole genome shotgun (WGS) entry which is preliminary data.</text>
</comment>
<name>A0ABS8WA06_9GAMM</name>
<evidence type="ECO:0000313" key="1">
    <source>
        <dbReference type="EMBL" id="MCE2594230.1"/>
    </source>
</evidence>
<keyword evidence="2" id="KW-1185">Reference proteome</keyword>
<gene>
    <name evidence="1" type="ORF">K6Y31_05310</name>
</gene>
<dbReference type="RefSeq" id="WP_233051807.1">
    <property type="nucleotide sequence ID" value="NZ_JAIMJA010000004.1"/>
</dbReference>